<evidence type="ECO:0000256" key="1">
    <source>
        <dbReference type="ARBA" id="ARBA00022679"/>
    </source>
</evidence>
<dbReference type="Proteomes" id="UP000469215">
    <property type="component" value="Unassembled WGS sequence"/>
</dbReference>
<evidence type="ECO:0000259" key="6">
    <source>
        <dbReference type="Pfam" id="PF18085"/>
    </source>
</evidence>
<dbReference type="RefSeq" id="WP_160953744.1">
    <property type="nucleotide sequence ID" value="NZ_WWEQ01000046.1"/>
</dbReference>
<dbReference type="GO" id="GO:0005524">
    <property type="term" value="F:ATP binding"/>
    <property type="evidence" value="ECO:0007669"/>
    <property type="project" value="UniProtKB-KW"/>
</dbReference>
<organism evidence="7 8">
    <name type="scientific">Brevibacterium rongguiense</name>
    <dbReference type="NCBI Taxonomy" id="2695267"/>
    <lineage>
        <taxon>Bacteria</taxon>
        <taxon>Bacillati</taxon>
        <taxon>Actinomycetota</taxon>
        <taxon>Actinomycetes</taxon>
        <taxon>Micrococcales</taxon>
        <taxon>Brevibacteriaceae</taxon>
        <taxon>Brevibacterium</taxon>
    </lineage>
</organism>
<dbReference type="Gene3D" id="3.90.1200.10">
    <property type="match status" value="1"/>
</dbReference>
<name>A0A6N9H8D8_9MICO</name>
<feature type="domain" description="Maltokinase N-terminal cap" evidence="6">
    <location>
        <begin position="14"/>
        <end position="109"/>
    </location>
</feature>
<dbReference type="Pfam" id="PF18085">
    <property type="entry name" value="Mak_N_cap"/>
    <property type="match status" value="1"/>
</dbReference>
<evidence type="ECO:0000313" key="8">
    <source>
        <dbReference type="Proteomes" id="UP000469215"/>
    </source>
</evidence>
<comment type="caution">
    <text evidence="7">The sequence shown here is derived from an EMBL/GenBank/DDBJ whole genome shotgun (WGS) entry which is preliminary data.</text>
</comment>
<dbReference type="EMBL" id="WWEQ01000046">
    <property type="protein sequence ID" value="MYM20327.1"/>
    <property type="molecule type" value="Genomic_DNA"/>
</dbReference>
<keyword evidence="8" id="KW-1185">Reference proteome</keyword>
<evidence type="ECO:0000256" key="3">
    <source>
        <dbReference type="ARBA" id="ARBA00022777"/>
    </source>
</evidence>
<keyword evidence="3" id="KW-0418">Kinase</keyword>
<reference evidence="7 8" key="1">
    <citation type="submission" date="2020-01" db="EMBL/GenBank/DDBJ databases">
        <authorList>
            <person name="Deng T."/>
        </authorList>
    </citation>
    <scope>NUCLEOTIDE SEQUENCE [LARGE SCALE GENOMIC DNA]</scope>
    <source>
        <strain evidence="7 8">5221</strain>
    </source>
</reference>
<keyword evidence="1" id="KW-0808">Transferase</keyword>
<dbReference type="GO" id="GO:0016301">
    <property type="term" value="F:kinase activity"/>
    <property type="evidence" value="ECO:0007669"/>
    <property type="project" value="UniProtKB-KW"/>
</dbReference>
<dbReference type="InterPro" id="IPR040999">
    <property type="entry name" value="Mak_N_cap"/>
</dbReference>
<keyword evidence="4" id="KW-0067">ATP-binding</keyword>
<feature type="non-terminal residue" evidence="7">
    <location>
        <position position="535"/>
    </location>
</feature>
<evidence type="ECO:0000256" key="5">
    <source>
        <dbReference type="SAM" id="MobiDB-lite"/>
    </source>
</evidence>
<sequence>MAISSELERQLSGWLPRQAWFPRQDVDLGSDPDVTPMSETRLFEFDGPDGSVVQGIAAILAVGDGPSMRRLNVPLVFRTAEDFALRSHLIGTVEDMTLGRCWVYDAAADPVFVLTLAAALATGRRFQGGQVQALQVSRGNDDFLELDSPAALLERAATTEIAVTDHRRGETTVSIDDVATPSSLTLFRVLTPGMSAGVRIPVVLASAGSHTVPPVMGWAAGRWFDARDLTTLTAPLAMLTRSEASAQPAWREAVDTAVSVDSGSIGSFNKRAAALGARVGELHHDLAREFGQVPGDARQTKNWVRKWTERVDWALARAPLALSGLEEPLRRHRASLAELDTVGALQRIHGDLTLNHVVSGPTSGFTAVSFADSAGVDDTHADPKPAALDLVALLRSLDYAAGYARLRRTGALDVDARPATLGVTGLGESDADLREVVDSPEYLWSAQAQNALLTGYSHAVDASVGLHDPVLRAVLVDRLLVEVVAELRNRPAWLIVPLASLTLLLAGRQPGGSARGAAADRPNSRARSWCSSPTR</sequence>
<protein>
    <recommendedName>
        <fullName evidence="6">Maltokinase N-terminal cap domain-containing protein</fullName>
    </recommendedName>
</protein>
<evidence type="ECO:0000313" key="7">
    <source>
        <dbReference type="EMBL" id="MYM20327.1"/>
    </source>
</evidence>
<accession>A0A6N9H8D8</accession>
<keyword evidence="2" id="KW-0547">Nucleotide-binding</keyword>
<evidence type="ECO:0000256" key="2">
    <source>
        <dbReference type="ARBA" id="ARBA00022741"/>
    </source>
</evidence>
<proteinExistence type="predicted"/>
<feature type="region of interest" description="Disordered" evidence="5">
    <location>
        <begin position="512"/>
        <end position="535"/>
    </location>
</feature>
<evidence type="ECO:0000256" key="4">
    <source>
        <dbReference type="ARBA" id="ARBA00022840"/>
    </source>
</evidence>
<feature type="compositionally biased region" description="Polar residues" evidence="5">
    <location>
        <begin position="525"/>
        <end position="535"/>
    </location>
</feature>
<dbReference type="AlphaFoldDB" id="A0A6N9H8D8"/>
<gene>
    <name evidence="7" type="ORF">GSY69_10210</name>
</gene>